<dbReference type="GO" id="GO:0008270">
    <property type="term" value="F:zinc ion binding"/>
    <property type="evidence" value="ECO:0007669"/>
    <property type="project" value="InterPro"/>
</dbReference>
<dbReference type="GO" id="GO:0008198">
    <property type="term" value="F:ferrous iron binding"/>
    <property type="evidence" value="ECO:0007669"/>
    <property type="project" value="InterPro"/>
</dbReference>
<evidence type="ECO:0000256" key="3">
    <source>
        <dbReference type="ARBA" id="ARBA00022723"/>
    </source>
</evidence>
<dbReference type="CDD" id="cd07363">
    <property type="entry name" value="45_DOPA_Dioxygenase"/>
    <property type="match status" value="1"/>
</dbReference>
<dbReference type="InterPro" id="IPR004183">
    <property type="entry name" value="Xdiol_dOase_suB"/>
</dbReference>
<keyword evidence="7" id="KW-0223">Dioxygenase</keyword>
<dbReference type="NCBIfam" id="NF007914">
    <property type="entry name" value="PRK10628.1"/>
    <property type="match status" value="1"/>
</dbReference>
<dbReference type="PANTHER" id="PTHR30096">
    <property type="entry name" value="4,5-DOPA DIOXYGENASE EXTRADIOL-LIKE PROTEIN"/>
    <property type="match status" value="1"/>
</dbReference>
<comment type="similarity">
    <text evidence="2">Belongs to the DODA-type extradiol aromatic ring-opening dioxygenase family.</text>
</comment>
<comment type="cofactor">
    <cofactor evidence="1">
        <name>Zn(2+)</name>
        <dbReference type="ChEBI" id="CHEBI:29105"/>
    </cofactor>
</comment>
<sequence length="265" mass="29326">MSQQPMPTLFIGHGSPMNALEDNAHTRAWCRLGEQLPKPRAILAISAHWYTRGTEIAAAEKPATLHDFHGFPPALYECDYPAPGAPDLAREIQELLQPLNVELDDNWGLDHGIWSVLMHMYPQAGIPTLQLSIDATKPAEFHYELGRQLRPLRDRGVLILASGNVVHNLAQVTWGERVAVPAWAENFNALIRDALARGDHRSLIHYQLAGHDARLAVPTPEHFLPLLYVAGASSEKDNVTFPTDGIELGTISMLSVMFARQTATQ</sequence>
<evidence type="ECO:0000313" key="7">
    <source>
        <dbReference type="EMBL" id="SDZ80805.1"/>
    </source>
</evidence>
<dbReference type="Gene3D" id="3.40.830.10">
    <property type="entry name" value="LigB-like"/>
    <property type="match status" value="1"/>
</dbReference>
<evidence type="ECO:0000259" key="6">
    <source>
        <dbReference type="Pfam" id="PF02900"/>
    </source>
</evidence>
<protein>
    <submittedName>
        <fullName evidence="7">4,5-DOPA dioxygenase extradiol</fullName>
    </submittedName>
</protein>
<evidence type="ECO:0000313" key="8">
    <source>
        <dbReference type="Proteomes" id="UP000198658"/>
    </source>
</evidence>
<dbReference type="AlphaFoldDB" id="A0A1H3W0Y3"/>
<keyword evidence="3" id="KW-0479">Metal-binding</keyword>
<reference evidence="8" key="1">
    <citation type="submission" date="2016-10" db="EMBL/GenBank/DDBJ databases">
        <authorList>
            <person name="Varghese N."/>
            <person name="Submissions S."/>
        </authorList>
    </citation>
    <scope>NUCLEOTIDE SEQUENCE [LARGE SCALE GENOMIC DNA]</scope>
    <source>
        <strain evidence="8">CGMCC 1.10657</strain>
    </source>
</reference>
<name>A0A1H3W0Y3_9GAMM</name>
<evidence type="ECO:0000256" key="2">
    <source>
        <dbReference type="ARBA" id="ARBA00007581"/>
    </source>
</evidence>
<keyword evidence="8" id="KW-1185">Reference proteome</keyword>
<accession>A0A1H3W0Y3</accession>
<keyword evidence="5" id="KW-0560">Oxidoreductase</keyword>
<dbReference type="InterPro" id="IPR014436">
    <property type="entry name" value="Extradiol_dOase_DODA"/>
</dbReference>
<organism evidence="7 8">
    <name type="scientific">Microbulbifer marinus</name>
    <dbReference type="NCBI Taxonomy" id="658218"/>
    <lineage>
        <taxon>Bacteria</taxon>
        <taxon>Pseudomonadati</taxon>
        <taxon>Pseudomonadota</taxon>
        <taxon>Gammaproteobacteria</taxon>
        <taxon>Cellvibrionales</taxon>
        <taxon>Microbulbiferaceae</taxon>
        <taxon>Microbulbifer</taxon>
    </lineage>
</organism>
<dbReference type="EMBL" id="FNQO01000001">
    <property type="protein sequence ID" value="SDZ80805.1"/>
    <property type="molecule type" value="Genomic_DNA"/>
</dbReference>
<dbReference type="SUPFAM" id="SSF53213">
    <property type="entry name" value="LigB-like"/>
    <property type="match status" value="1"/>
</dbReference>
<evidence type="ECO:0000256" key="1">
    <source>
        <dbReference type="ARBA" id="ARBA00001947"/>
    </source>
</evidence>
<gene>
    <name evidence="7" type="ORF">SAMN05216562_0468</name>
</gene>
<dbReference type="RefSeq" id="WP_091384735.1">
    <property type="nucleotide sequence ID" value="NZ_FNQO01000001.1"/>
</dbReference>
<feature type="domain" description="Extradiol ring-cleavage dioxygenase class III enzyme subunit B" evidence="6">
    <location>
        <begin position="27"/>
        <end position="258"/>
    </location>
</feature>
<dbReference type="GO" id="GO:0016702">
    <property type="term" value="F:oxidoreductase activity, acting on single donors with incorporation of molecular oxygen, incorporation of two atoms of oxygen"/>
    <property type="evidence" value="ECO:0007669"/>
    <property type="project" value="UniProtKB-ARBA"/>
</dbReference>
<dbReference type="PANTHER" id="PTHR30096:SF0">
    <property type="entry name" value="4,5-DOPA DIOXYGENASE EXTRADIOL-LIKE PROTEIN"/>
    <property type="match status" value="1"/>
</dbReference>
<dbReference type="STRING" id="658218.SAMN05216562_0468"/>
<keyword evidence="4" id="KW-0862">Zinc</keyword>
<dbReference type="Pfam" id="PF02900">
    <property type="entry name" value="LigB"/>
    <property type="match status" value="1"/>
</dbReference>
<dbReference type="Proteomes" id="UP000198658">
    <property type="component" value="Unassembled WGS sequence"/>
</dbReference>
<proteinExistence type="inferred from homology"/>
<evidence type="ECO:0000256" key="4">
    <source>
        <dbReference type="ARBA" id="ARBA00022833"/>
    </source>
</evidence>
<dbReference type="PIRSF" id="PIRSF006157">
    <property type="entry name" value="Doxgns_DODA"/>
    <property type="match status" value="1"/>
</dbReference>
<evidence type="ECO:0000256" key="5">
    <source>
        <dbReference type="ARBA" id="ARBA00023002"/>
    </source>
</evidence>
<dbReference type="OrthoDB" id="9790889at2"/>